<dbReference type="Proteomes" id="UP000825701">
    <property type="component" value="Chromosome"/>
</dbReference>
<keyword evidence="3" id="KW-1185">Reference proteome</keyword>
<name>A0A9E6RCD9_9HYPH</name>
<evidence type="ECO:0000313" key="2">
    <source>
        <dbReference type="EMBL" id="QZO01662.1"/>
    </source>
</evidence>
<sequence length="259" mass="28333">MTTIDRPPPLDRADAPVFDHAQRPPQDFWDQPVADNDNEPRRSGRSIGERLTAEEEFVLATKIRIADAATQSDRPTTLSWPVERMLRLGGYERALRVAQAYKRTWDVVAANFQLFGSALDDADMYSIAQRTWRDPASGEVRYKGVQQPKSADRGDGCYQVIGGRSKPTPKAWRGDEPLHRRMDAQRLLCAAQALAGPLCQPLEFAVCFGATLGAVGEREGFSGKAAEAVGKAFVLRGLAAVAPLFPCADNDNGELYAAA</sequence>
<accession>A0A9E6RCD9</accession>
<evidence type="ECO:0000256" key="1">
    <source>
        <dbReference type="SAM" id="MobiDB-lite"/>
    </source>
</evidence>
<feature type="compositionally biased region" description="Basic and acidic residues" evidence="1">
    <location>
        <begin position="38"/>
        <end position="49"/>
    </location>
</feature>
<dbReference type="EMBL" id="CP081869">
    <property type="protein sequence ID" value="QZO01662.1"/>
    <property type="molecule type" value="Genomic_DNA"/>
</dbReference>
<reference evidence="2" key="1">
    <citation type="submission" date="2021-08" db="EMBL/GenBank/DDBJ databases">
        <authorList>
            <person name="Zhang H."/>
            <person name="Xu M."/>
            <person name="Yu Z."/>
            <person name="Yang L."/>
            <person name="Cai Y."/>
        </authorList>
    </citation>
    <scope>NUCLEOTIDE SEQUENCE</scope>
    <source>
        <strain evidence="2">CHL1</strain>
    </source>
</reference>
<organism evidence="2 3">
    <name type="scientific">Chenggangzhangella methanolivorans</name>
    <dbReference type="NCBI Taxonomy" id="1437009"/>
    <lineage>
        <taxon>Bacteria</taxon>
        <taxon>Pseudomonadati</taxon>
        <taxon>Pseudomonadota</taxon>
        <taxon>Alphaproteobacteria</taxon>
        <taxon>Hyphomicrobiales</taxon>
        <taxon>Methylopilaceae</taxon>
        <taxon>Chenggangzhangella</taxon>
    </lineage>
</organism>
<feature type="region of interest" description="Disordered" evidence="1">
    <location>
        <begin position="1"/>
        <end position="49"/>
    </location>
</feature>
<dbReference type="AlphaFoldDB" id="A0A9E6RCD9"/>
<protein>
    <submittedName>
        <fullName evidence="2">Uncharacterized protein</fullName>
    </submittedName>
</protein>
<proteinExistence type="predicted"/>
<dbReference type="KEGG" id="cmet:K6K41_09830"/>
<evidence type="ECO:0000313" key="3">
    <source>
        <dbReference type="Proteomes" id="UP000825701"/>
    </source>
</evidence>
<gene>
    <name evidence="2" type="ORF">K6K41_09830</name>
</gene>
<dbReference type="RefSeq" id="WP_261404967.1">
    <property type="nucleotide sequence ID" value="NZ_CP081869.1"/>
</dbReference>